<evidence type="ECO:0000256" key="4">
    <source>
        <dbReference type="ARBA" id="ARBA00022475"/>
    </source>
</evidence>
<dbReference type="Proteomes" id="UP000032683">
    <property type="component" value="Unassembled WGS sequence"/>
</dbReference>
<name>A0A0D6Q8U7_KOMXY</name>
<evidence type="ECO:0000256" key="9">
    <source>
        <dbReference type="ARBA" id="ARBA00023136"/>
    </source>
</evidence>
<keyword evidence="5" id="KW-0997">Cell inner membrane</keyword>
<feature type="domain" description="T2SS protein K first SAM-like" evidence="10">
    <location>
        <begin position="108"/>
        <end position="198"/>
    </location>
</feature>
<keyword evidence="3" id="KW-0813">Transport</keyword>
<dbReference type="RefSeq" id="WP_242405397.1">
    <property type="nucleotide sequence ID" value="NZ_BANJ01000031.1"/>
</dbReference>
<comment type="caution">
    <text evidence="11">The sequence shown here is derived from an EMBL/GenBank/DDBJ whole genome shotgun (WGS) entry which is preliminary data.</text>
</comment>
<dbReference type="PANTHER" id="PTHR38831:SF2">
    <property type="entry name" value="TYPE II SECRETION SYSTEM PROTEIN K"/>
    <property type="match status" value="1"/>
</dbReference>
<accession>A0A0D6Q8U7</accession>
<evidence type="ECO:0000256" key="5">
    <source>
        <dbReference type="ARBA" id="ARBA00022519"/>
    </source>
</evidence>
<organism evidence="11 12">
    <name type="scientific">Komagataeibacter xylinus NBRC 13693</name>
    <dbReference type="NCBI Taxonomy" id="1234668"/>
    <lineage>
        <taxon>Bacteria</taxon>
        <taxon>Pseudomonadati</taxon>
        <taxon>Pseudomonadota</taxon>
        <taxon>Alphaproteobacteria</taxon>
        <taxon>Acetobacterales</taxon>
        <taxon>Acetobacteraceae</taxon>
        <taxon>Komagataeibacter</taxon>
    </lineage>
</organism>
<reference evidence="11 12" key="1">
    <citation type="submission" date="2012-11" db="EMBL/GenBank/DDBJ databases">
        <title>Whole genome sequence of Gluconacetobacter xylinus NBRC 13693.</title>
        <authorList>
            <person name="Azuma Y."/>
            <person name="Higashiura N."/>
            <person name="Hirakawa H."/>
            <person name="Matsushita K."/>
        </authorList>
    </citation>
    <scope>NUCLEOTIDE SEQUENCE [LARGE SCALE GENOMIC DNA]</scope>
    <source>
        <strain evidence="11 12">NBRC 13693</strain>
    </source>
</reference>
<evidence type="ECO:0000256" key="6">
    <source>
        <dbReference type="ARBA" id="ARBA00022692"/>
    </source>
</evidence>
<evidence type="ECO:0000256" key="1">
    <source>
        <dbReference type="ARBA" id="ARBA00004533"/>
    </source>
</evidence>
<evidence type="ECO:0000313" key="11">
    <source>
        <dbReference type="EMBL" id="GAN99738.1"/>
    </source>
</evidence>
<dbReference type="Gene3D" id="1.10.40.60">
    <property type="entry name" value="EpsJ-like"/>
    <property type="match status" value="1"/>
</dbReference>
<dbReference type="GO" id="GO:0005886">
    <property type="term" value="C:plasma membrane"/>
    <property type="evidence" value="ECO:0007669"/>
    <property type="project" value="UniProtKB-SubCell"/>
</dbReference>
<comment type="subcellular location">
    <subcellularLocation>
        <location evidence="1">Cell inner membrane</location>
    </subcellularLocation>
</comment>
<keyword evidence="7" id="KW-0653">Protein transport</keyword>
<evidence type="ECO:0000256" key="3">
    <source>
        <dbReference type="ARBA" id="ARBA00022448"/>
    </source>
</evidence>
<keyword evidence="4" id="KW-1003">Cell membrane</keyword>
<dbReference type="PANTHER" id="PTHR38831">
    <property type="entry name" value="TYPE II SECRETION SYSTEM PROTEIN K"/>
    <property type="match status" value="1"/>
</dbReference>
<dbReference type="InterPro" id="IPR038072">
    <property type="entry name" value="GspK_central_sf"/>
</dbReference>
<evidence type="ECO:0000256" key="8">
    <source>
        <dbReference type="ARBA" id="ARBA00022989"/>
    </source>
</evidence>
<evidence type="ECO:0000256" key="7">
    <source>
        <dbReference type="ARBA" id="ARBA00022927"/>
    </source>
</evidence>
<dbReference type="SUPFAM" id="SSF158544">
    <property type="entry name" value="GspK insert domain-like"/>
    <property type="match status" value="1"/>
</dbReference>
<comment type="similarity">
    <text evidence="2">Belongs to the GSP K family.</text>
</comment>
<evidence type="ECO:0000313" key="12">
    <source>
        <dbReference type="Proteomes" id="UP000032683"/>
    </source>
</evidence>
<keyword evidence="9" id="KW-0472">Membrane</keyword>
<keyword evidence="6" id="KW-0812">Transmembrane</keyword>
<protein>
    <submittedName>
        <fullName evidence="11">General secretion pathway protein K</fullName>
    </submittedName>
</protein>
<dbReference type="InterPro" id="IPR005628">
    <property type="entry name" value="GspK"/>
</dbReference>
<dbReference type="AlphaFoldDB" id="A0A0D6Q8U7"/>
<dbReference type="Pfam" id="PF21687">
    <property type="entry name" value="T2SSK_1st"/>
    <property type="match status" value="1"/>
</dbReference>
<dbReference type="GO" id="GO:0009306">
    <property type="term" value="P:protein secretion"/>
    <property type="evidence" value="ECO:0007669"/>
    <property type="project" value="InterPro"/>
</dbReference>
<keyword evidence="8" id="KW-1133">Transmembrane helix</keyword>
<dbReference type="EMBL" id="BANJ01000031">
    <property type="protein sequence ID" value="GAN99738.1"/>
    <property type="molecule type" value="Genomic_DNA"/>
</dbReference>
<evidence type="ECO:0000256" key="2">
    <source>
        <dbReference type="ARBA" id="ARBA00007246"/>
    </source>
</evidence>
<dbReference type="InterPro" id="IPR049031">
    <property type="entry name" value="T2SSK_SAM-like_1st"/>
</dbReference>
<gene>
    <name evidence="11" type="ORF">Gxy13693_031_057</name>
</gene>
<proteinExistence type="inferred from homology"/>
<evidence type="ECO:0000259" key="10">
    <source>
        <dbReference type="Pfam" id="PF21687"/>
    </source>
</evidence>
<sequence>MKTPPPRIRTTTDGGFALLIVLWAVVLLSFLAFAIASAGRGQMRTTDLLRLHARLQQEADGGVWEAAFHLLDTSAGHWGADGTDHLIRHGNTRLDLRITSEAGKINPNIASTGLLLALLRATGLDMHEAQALTLNIRAWRFPASSDSVVLPGGPAAYAAAGLPYGPPGAPFQSVGELRLVLGMTPVIAARLIPHMSIYWDDDPVVEHADPVVRQAVINAGYTFPTGGMARAEQVVSIESAAQDGSGARAFRHAIIMKAPADNAAAPVRVLEWDIPEGK</sequence>